<proteinExistence type="predicted"/>
<feature type="compositionally biased region" description="Basic residues" evidence="5">
    <location>
        <begin position="579"/>
        <end position="588"/>
    </location>
</feature>
<feature type="compositionally biased region" description="Polar residues" evidence="5">
    <location>
        <begin position="1232"/>
        <end position="1244"/>
    </location>
</feature>
<dbReference type="SMART" id="SM00384">
    <property type="entry name" value="AT_hook"/>
    <property type="match status" value="3"/>
</dbReference>
<dbReference type="Proteomes" id="UP000748025">
    <property type="component" value="Unassembled WGS sequence"/>
</dbReference>
<sequence length="1337" mass="151549">MPTSLHPQAKFDPLPPDLDLQNLVEQTPNFKWVQRVSRHQIRSLGQLEFEKLIKIHVVDGGKPLVIDGWEAMLPRWLFNAKWLEQTYDKKQENVRDITAGNDIPMTTGHYLRSMEQLTNQWTPQNFRDERRQRLYLKDIDCPPEWHEVLQKSLHPSLFYLNENVTMHASSVTAQKQHAVVHHNSGEQPDESALAPAGDLMSSLPEVMRAQNLMCYIGHEGTYTPAHREMCASLGHNIMVEASGDSQGEKPGHSIWFMTESKDRDVVREYFLSMLGHDIEIEKHFAQVNAWKKAPFDVYLVDQRPGDFIVIPPLAAHQVWNSGTRTMKVAWNRTTPETLRLALHEALPRARLVCRDEQYKNKAIIYFTLEKYFAALKELERREEATQSSFLALGGDIVRSSPRAKQLLRDFRSLFSLFAEILVDETFASKEKLVEMLPYDSCITCSYCRSNIFNRFLTCKHCLRTLANGDEDAYDVCMECYAMGRSCACVSGLQWCEQWDWSLLIEKYEMWREMVIVNDGSIDLHSSPPPFEVLRRNAGKKSLAQVCQEALIRRPWRDIFKQDYAKEPSDSDRGSSDGKSKKKTKRKQKKGSVRRCHVCCHKDYSYRVHQCSNEECAEGYCYGVLYRAFDTMPQTVLQDENWQCPRCLGICNCGHCRRAGNTNPYTPKNTSLGLDTRPIADDRSIEALVDFRVHNLSWLKAAGEEGRSKDSRRMQRLRQQAANAKAQPLVDRIEPEVDGPKVVEVYDKDTIHATPPEVPNIIHDEQIVQRTTQGTSELAMASETQSNADAIDERSDAAPEVSGPMPTTQDGESSYPDPHVCSNYGIGMGYYEQDDTPDKILFDPYNLPSTDTIKLDSLEVPDSVRKSIRARKRKAKRENEDPEFKLASHSHKKIRFSNNNHMIDNMDPALFESNFHMAPSSSRQEPQASHELSDEALHQATEAFPSIEHHDALNEPLLRHAKPMTSYVEDADVDMQAEDAEDEDDNDGDVSLTAPAHDSVNHTDEASRDGVPDDVNMHREQNAIVTTRSLYKTSTPKRGVRPRGRPARRQSQYRRLTESPGMAASSEELSTLSARKRSRGRPRKSFVSSGTRAEILGSDRQASDSKDTAYTFATDWMTDGRSSRGHVSRRSYLRVALPDATTTTAHSRHKGGATENGTETARRRRITNNEQLGGLPSSRRNESSRGESGAPLDQQFMSMAQRLALKGKRFKIRKEQETDRLSSSEDRSKHQDSSLLEQNKSTVSPTRRKDVAAARTYSGQRTVVRLTDQVPGENDYQSYSIISNSDDSDDSDDDDIPAAGARVLQASTPCVSQPRRGRGRPRGRGTGRGRGRPPRQTI</sequence>
<evidence type="ECO:0000256" key="3">
    <source>
        <dbReference type="ARBA" id="ARBA00023163"/>
    </source>
</evidence>
<feature type="compositionally biased region" description="Basic residues" evidence="5">
    <location>
        <begin position="1073"/>
        <end position="1083"/>
    </location>
</feature>
<comment type="caution">
    <text evidence="7">The sequence shown here is derived from an EMBL/GenBank/DDBJ whole genome shotgun (WGS) entry which is preliminary data.</text>
</comment>
<dbReference type="PROSITE" id="PS51184">
    <property type="entry name" value="JMJC"/>
    <property type="match status" value="1"/>
</dbReference>
<dbReference type="Gene3D" id="2.60.120.650">
    <property type="entry name" value="Cupin"/>
    <property type="match status" value="1"/>
</dbReference>
<gene>
    <name evidence="7" type="ORF">E4U43_007964</name>
</gene>
<keyword evidence="3" id="KW-0804">Transcription</keyword>
<feature type="compositionally biased region" description="Acidic residues" evidence="5">
    <location>
        <begin position="1285"/>
        <end position="1295"/>
    </location>
</feature>
<feature type="compositionally biased region" description="Basic and acidic residues" evidence="5">
    <location>
        <begin position="876"/>
        <end position="885"/>
    </location>
</feature>
<dbReference type="SMART" id="SM00558">
    <property type="entry name" value="JmjC"/>
    <property type="match status" value="1"/>
</dbReference>
<name>A0A9P7NJ21_9HYPO</name>
<accession>A0A9P7NJ21</accession>
<dbReference type="InterPro" id="IPR003347">
    <property type="entry name" value="JmjC_dom"/>
</dbReference>
<feature type="compositionally biased region" description="Low complexity" evidence="5">
    <location>
        <begin position="1062"/>
        <end position="1072"/>
    </location>
</feature>
<feature type="region of interest" description="Disordered" evidence="5">
    <location>
        <begin position="867"/>
        <end position="887"/>
    </location>
</feature>
<feature type="compositionally biased region" description="Polar residues" evidence="5">
    <location>
        <begin position="772"/>
        <end position="787"/>
    </location>
</feature>
<dbReference type="InterPro" id="IPR017956">
    <property type="entry name" value="AT_hook_DNA-bd_motif"/>
</dbReference>
<evidence type="ECO:0000313" key="7">
    <source>
        <dbReference type="EMBL" id="KAG6017998.1"/>
    </source>
</evidence>
<feature type="compositionally biased region" description="Basic and acidic residues" evidence="5">
    <location>
        <begin position="998"/>
        <end position="1020"/>
    </location>
</feature>
<evidence type="ECO:0000256" key="5">
    <source>
        <dbReference type="SAM" id="MobiDB-lite"/>
    </source>
</evidence>
<reference evidence="7" key="1">
    <citation type="journal article" date="2020" name="bioRxiv">
        <title>Whole genome comparisons of ergot fungi reveals the divergence and evolution of species within the genus Claviceps are the result of varying mechanisms driving genome evolution and host range expansion.</title>
        <authorList>
            <person name="Wyka S.A."/>
            <person name="Mondo S.J."/>
            <person name="Liu M."/>
            <person name="Dettman J."/>
            <person name="Nalam V."/>
            <person name="Broders K.D."/>
        </authorList>
    </citation>
    <scope>NUCLEOTIDE SEQUENCE</scope>
    <source>
        <strain evidence="7">CCC 602</strain>
    </source>
</reference>
<feature type="region of interest" description="Disordered" evidence="5">
    <location>
        <begin position="1206"/>
        <end position="1337"/>
    </location>
</feature>
<dbReference type="SUPFAM" id="SSF51197">
    <property type="entry name" value="Clavaminate synthase-like"/>
    <property type="match status" value="1"/>
</dbReference>
<feature type="region of interest" description="Disordered" evidence="5">
    <location>
        <begin position="1134"/>
        <end position="1192"/>
    </location>
</feature>
<keyword evidence="4" id="KW-0539">Nucleus</keyword>
<feature type="compositionally biased region" description="Polar residues" evidence="5">
    <location>
        <begin position="1022"/>
        <end position="1035"/>
    </location>
</feature>
<evidence type="ECO:0000256" key="1">
    <source>
        <dbReference type="ARBA" id="ARBA00004123"/>
    </source>
</evidence>
<feature type="compositionally biased region" description="Basic and acidic residues" evidence="5">
    <location>
        <begin position="703"/>
        <end position="712"/>
    </location>
</feature>
<keyword evidence="2" id="KW-0805">Transcription regulation</keyword>
<evidence type="ECO:0000259" key="6">
    <source>
        <dbReference type="PROSITE" id="PS51184"/>
    </source>
</evidence>
<keyword evidence="8" id="KW-1185">Reference proteome</keyword>
<dbReference type="GO" id="GO:0003677">
    <property type="term" value="F:DNA binding"/>
    <property type="evidence" value="ECO:0007669"/>
    <property type="project" value="InterPro"/>
</dbReference>
<evidence type="ECO:0000313" key="8">
    <source>
        <dbReference type="Proteomes" id="UP000748025"/>
    </source>
</evidence>
<feature type="compositionally biased region" description="Low complexity" evidence="5">
    <location>
        <begin position="1273"/>
        <end position="1284"/>
    </location>
</feature>
<dbReference type="Pfam" id="PF02373">
    <property type="entry name" value="JmjC"/>
    <property type="match status" value="1"/>
</dbReference>
<feature type="region of interest" description="Disordered" evidence="5">
    <location>
        <begin position="564"/>
        <end position="588"/>
    </location>
</feature>
<feature type="compositionally biased region" description="Basic and acidic residues" evidence="5">
    <location>
        <begin position="1212"/>
        <end position="1231"/>
    </location>
</feature>
<feature type="domain" description="JmjC" evidence="6">
    <location>
        <begin position="183"/>
        <end position="349"/>
    </location>
</feature>
<dbReference type="EMBL" id="SRPW01000079">
    <property type="protein sequence ID" value="KAG6017998.1"/>
    <property type="molecule type" value="Genomic_DNA"/>
</dbReference>
<protein>
    <recommendedName>
        <fullName evidence="6">JmjC domain-containing protein</fullName>
    </recommendedName>
</protein>
<feature type="region of interest" description="Disordered" evidence="5">
    <location>
        <begin position="703"/>
        <end position="726"/>
    </location>
</feature>
<feature type="compositionally biased region" description="Basic residues" evidence="5">
    <location>
        <begin position="1314"/>
        <end position="1337"/>
    </location>
</feature>
<feature type="region of interest" description="Disordered" evidence="5">
    <location>
        <begin position="772"/>
        <end position="818"/>
    </location>
</feature>
<feature type="compositionally biased region" description="Acidic residues" evidence="5">
    <location>
        <begin position="977"/>
        <end position="987"/>
    </location>
</feature>
<feature type="compositionally biased region" description="Basic residues" evidence="5">
    <location>
        <begin position="1037"/>
        <end position="1051"/>
    </location>
</feature>
<evidence type="ECO:0000256" key="2">
    <source>
        <dbReference type="ARBA" id="ARBA00023015"/>
    </source>
</evidence>
<organism evidence="7 8">
    <name type="scientific">Claviceps pusilla</name>
    <dbReference type="NCBI Taxonomy" id="123648"/>
    <lineage>
        <taxon>Eukaryota</taxon>
        <taxon>Fungi</taxon>
        <taxon>Dikarya</taxon>
        <taxon>Ascomycota</taxon>
        <taxon>Pezizomycotina</taxon>
        <taxon>Sordariomycetes</taxon>
        <taxon>Hypocreomycetidae</taxon>
        <taxon>Hypocreales</taxon>
        <taxon>Clavicipitaceae</taxon>
        <taxon>Claviceps</taxon>
    </lineage>
</organism>
<feature type="compositionally biased region" description="Basic and acidic residues" evidence="5">
    <location>
        <begin position="564"/>
        <end position="578"/>
    </location>
</feature>
<dbReference type="InterPro" id="IPR018866">
    <property type="entry name" value="Znf-4CXXC_R1"/>
</dbReference>
<dbReference type="OrthoDB" id="298344at2759"/>
<feature type="region of interest" description="Disordered" evidence="5">
    <location>
        <begin position="977"/>
        <end position="1105"/>
    </location>
</feature>
<dbReference type="GO" id="GO:0005634">
    <property type="term" value="C:nucleus"/>
    <property type="evidence" value="ECO:0007669"/>
    <property type="project" value="UniProtKB-SubCell"/>
</dbReference>
<dbReference type="Pfam" id="PF10497">
    <property type="entry name" value="zf-4CXXC_R1"/>
    <property type="match status" value="1"/>
</dbReference>
<evidence type="ECO:0000256" key="4">
    <source>
        <dbReference type="ARBA" id="ARBA00023242"/>
    </source>
</evidence>
<comment type="subcellular location">
    <subcellularLocation>
        <location evidence="1">Nucleus</location>
    </subcellularLocation>
</comment>